<feature type="DNA-binding region" description="Fork-head" evidence="7">
    <location>
        <begin position="60"/>
        <end position="163"/>
    </location>
</feature>
<keyword evidence="4 7" id="KW-0238">DNA-binding</keyword>
<keyword evidence="11" id="KW-1185">Reference proteome</keyword>
<dbReference type="Pfam" id="PF00250">
    <property type="entry name" value="Forkhead"/>
    <property type="match status" value="1"/>
</dbReference>
<keyword evidence="2" id="KW-0217">Developmental protein</keyword>
<evidence type="ECO:0000256" key="5">
    <source>
        <dbReference type="ARBA" id="ARBA00023163"/>
    </source>
</evidence>
<keyword evidence="3" id="KW-0805">Transcription regulation</keyword>
<dbReference type="EMBL" id="CVRI01000067">
    <property type="protein sequence ID" value="CRL06502.1"/>
    <property type="molecule type" value="Genomic_DNA"/>
</dbReference>
<sequence>MLPHYSAFPPIDHIQNNTDCHFIPNGNRLFPPISPYSFGLSNSIWSLPFSFMKASQRPEKPPFSYIALIAMAISSSPNQRLTLSGIYKFIMDNFPYYRENKQGWQNSIRHNLSLNDCFIKVPREKTSSTGDEASMENGKGSYWMLDPSASDMFDAGNYRRRRTRRQRHAKMLLSGQFHQGSAFTIYPELMQRAHIQHAQSFGLTRYDSHPTAVMKADYDDSVNSDNDGVADEHHESGKASDALDGDDATTTKLPTNYLFHLDKLLKNQFLQQINFQSALNESN</sequence>
<reference evidence="10 11" key="1">
    <citation type="submission" date="2015-04" db="EMBL/GenBank/DDBJ databases">
        <authorList>
            <person name="Syromyatnikov M.Y."/>
            <person name="Popov V.N."/>
        </authorList>
    </citation>
    <scope>NUCLEOTIDE SEQUENCE [LARGE SCALE GENOMIC DNA]</scope>
</reference>
<evidence type="ECO:0000256" key="2">
    <source>
        <dbReference type="ARBA" id="ARBA00022473"/>
    </source>
</evidence>
<dbReference type="InterPro" id="IPR001766">
    <property type="entry name" value="Fork_head_dom"/>
</dbReference>
<evidence type="ECO:0000256" key="7">
    <source>
        <dbReference type="PROSITE-ProRule" id="PRU00089"/>
    </source>
</evidence>
<dbReference type="InterPro" id="IPR030456">
    <property type="entry name" value="TF_fork_head_CS_2"/>
</dbReference>
<protein>
    <submittedName>
        <fullName evidence="10">CLUMA_CG019628, isoform A</fullName>
    </submittedName>
</protein>
<dbReference type="GO" id="GO:0009653">
    <property type="term" value="P:anatomical structure morphogenesis"/>
    <property type="evidence" value="ECO:0007669"/>
    <property type="project" value="TreeGrafter"/>
</dbReference>
<accession>A0A1J1J4W1</accession>
<dbReference type="PANTHER" id="PTHR11829:SF388">
    <property type="entry name" value="FORK HEAD DOMAIN-CONTAINING PROTEIN L1-RELATED"/>
    <property type="match status" value="1"/>
</dbReference>
<feature type="domain" description="Fork-head" evidence="9">
    <location>
        <begin position="60"/>
        <end position="163"/>
    </location>
</feature>
<dbReference type="PROSITE" id="PS00657">
    <property type="entry name" value="FORK_HEAD_1"/>
    <property type="match status" value="1"/>
</dbReference>
<evidence type="ECO:0000259" key="9">
    <source>
        <dbReference type="PROSITE" id="PS50039"/>
    </source>
</evidence>
<dbReference type="InterPro" id="IPR036388">
    <property type="entry name" value="WH-like_DNA-bd_sf"/>
</dbReference>
<evidence type="ECO:0000256" key="1">
    <source>
        <dbReference type="ARBA" id="ARBA00004123"/>
    </source>
</evidence>
<dbReference type="GO" id="GO:0005634">
    <property type="term" value="C:nucleus"/>
    <property type="evidence" value="ECO:0007669"/>
    <property type="project" value="UniProtKB-SubCell"/>
</dbReference>
<dbReference type="PROSITE" id="PS00658">
    <property type="entry name" value="FORK_HEAD_2"/>
    <property type="match status" value="1"/>
</dbReference>
<gene>
    <name evidence="10" type="ORF">CLUMA_CG019628</name>
</gene>
<dbReference type="Proteomes" id="UP000183832">
    <property type="component" value="Unassembled WGS sequence"/>
</dbReference>
<dbReference type="Gene3D" id="1.10.10.10">
    <property type="entry name" value="Winged helix-like DNA-binding domain superfamily/Winged helix DNA-binding domain"/>
    <property type="match status" value="1"/>
</dbReference>
<dbReference type="GO" id="GO:0000978">
    <property type="term" value="F:RNA polymerase II cis-regulatory region sequence-specific DNA binding"/>
    <property type="evidence" value="ECO:0007669"/>
    <property type="project" value="TreeGrafter"/>
</dbReference>
<evidence type="ECO:0000313" key="11">
    <source>
        <dbReference type="Proteomes" id="UP000183832"/>
    </source>
</evidence>
<dbReference type="InterPro" id="IPR018122">
    <property type="entry name" value="TF_fork_head_CS_1"/>
</dbReference>
<dbReference type="SMART" id="SM00339">
    <property type="entry name" value="FH"/>
    <property type="match status" value="1"/>
</dbReference>
<dbReference type="InterPro" id="IPR050211">
    <property type="entry name" value="FOX_domain-containing"/>
</dbReference>
<comment type="subcellular location">
    <subcellularLocation>
        <location evidence="1 7">Nucleus</location>
    </subcellularLocation>
</comment>
<keyword evidence="6 7" id="KW-0539">Nucleus</keyword>
<name>A0A1J1J4W1_9DIPT</name>
<keyword evidence="5" id="KW-0804">Transcription</keyword>
<dbReference type="OrthoDB" id="5954824at2759"/>
<dbReference type="AlphaFoldDB" id="A0A1J1J4W1"/>
<organism evidence="10 11">
    <name type="scientific">Clunio marinus</name>
    <dbReference type="NCBI Taxonomy" id="568069"/>
    <lineage>
        <taxon>Eukaryota</taxon>
        <taxon>Metazoa</taxon>
        <taxon>Ecdysozoa</taxon>
        <taxon>Arthropoda</taxon>
        <taxon>Hexapoda</taxon>
        <taxon>Insecta</taxon>
        <taxon>Pterygota</taxon>
        <taxon>Neoptera</taxon>
        <taxon>Endopterygota</taxon>
        <taxon>Diptera</taxon>
        <taxon>Nematocera</taxon>
        <taxon>Chironomoidea</taxon>
        <taxon>Chironomidae</taxon>
        <taxon>Clunio</taxon>
    </lineage>
</organism>
<dbReference type="FunFam" id="1.10.10.10:FF:000016">
    <property type="entry name" value="Forkhead box protein I1"/>
    <property type="match status" value="1"/>
</dbReference>
<evidence type="ECO:0000256" key="4">
    <source>
        <dbReference type="ARBA" id="ARBA00023125"/>
    </source>
</evidence>
<dbReference type="GO" id="GO:0030154">
    <property type="term" value="P:cell differentiation"/>
    <property type="evidence" value="ECO:0007669"/>
    <property type="project" value="TreeGrafter"/>
</dbReference>
<dbReference type="PROSITE" id="PS50039">
    <property type="entry name" value="FORK_HEAD_3"/>
    <property type="match status" value="1"/>
</dbReference>
<feature type="region of interest" description="Disordered" evidence="8">
    <location>
        <begin position="217"/>
        <end position="247"/>
    </location>
</feature>
<feature type="non-terminal residue" evidence="10">
    <location>
        <position position="283"/>
    </location>
</feature>
<dbReference type="GO" id="GO:0000981">
    <property type="term" value="F:DNA-binding transcription factor activity, RNA polymerase II-specific"/>
    <property type="evidence" value="ECO:0007669"/>
    <property type="project" value="TreeGrafter"/>
</dbReference>
<dbReference type="STRING" id="568069.A0A1J1J4W1"/>
<evidence type="ECO:0000256" key="6">
    <source>
        <dbReference type="ARBA" id="ARBA00023242"/>
    </source>
</evidence>
<evidence type="ECO:0000256" key="3">
    <source>
        <dbReference type="ARBA" id="ARBA00023015"/>
    </source>
</evidence>
<dbReference type="SUPFAM" id="SSF46785">
    <property type="entry name" value="Winged helix' DNA-binding domain"/>
    <property type="match status" value="1"/>
</dbReference>
<dbReference type="PRINTS" id="PR00053">
    <property type="entry name" value="FORKHEAD"/>
</dbReference>
<evidence type="ECO:0000313" key="10">
    <source>
        <dbReference type="EMBL" id="CRL06502.1"/>
    </source>
</evidence>
<dbReference type="InterPro" id="IPR036390">
    <property type="entry name" value="WH_DNA-bd_sf"/>
</dbReference>
<dbReference type="PANTHER" id="PTHR11829">
    <property type="entry name" value="FORKHEAD BOX PROTEIN"/>
    <property type="match status" value="1"/>
</dbReference>
<proteinExistence type="predicted"/>
<evidence type="ECO:0000256" key="8">
    <source>
        <dbReference type="SAM" id="MobiDB-lite"/>
    </source>
</evidence>